<evidence type="ECO:0000313" key="5">
    <source>
        <dbReference type="EMBL" id="KAJ3649002.1"/>
    </source>
</evidence>
<accession>A0AA38I778</accession>
<protein>
    <recommendedName>
        <fullName evidence="2">phytanoyl-CoA dioxygenase</fullName>
        <ecNumber evidence="2">1.14.11.18</ecNumber>
    </recommendedName>
    <alternativeName>
        <fullName evidence="3">Phytanic acid oxidase</fullName>
    </alternativeName>
    <alternativeName>
        <fullName evidence="4">Phytanoyl-CoA alpha-hydroxylase</fullName>
    </alternativeName>
</protein>
<dbReference type="AlphaFoldDB" id="A0AA38I778"/>
<reference evidence="5" key="1">
    <citation type="journal article" date="2023" name="G3 (Bethesda)">
        <title>Whole genome assemblies of Zophobas morio and Tenebrio molitor.</title>
        <authorList>
            <person name="Kaur S."/>
            <person name="Stinson S.A."/>
            <person name="diCenzo G.C."/>
        </authorList>
    </citation>
    <scope>NUCLEOTIDE SEQUENCE</scope>
    <source>
        <strain evidence="5">QUZm001</strain>
    </source>
</reference>
<dbReference type="Pfam" id="PF05721">
    <property type="entry name" value="PhyH"/>
    <property type="match status" value="1"/>
</dbReference>
<dbReference type="EC" id="1.14.11.18" evidence="2"/>
<proteinExistence type="inferred from homology"/>
<evidence type="ECO:0000256" key="4">
    <source>
        <dbReference type="ARBA" id="ARBA00034924"/>
    </source>
</evidence>
<dbReference type="Proteomes" id="UP001168821">
    <property type="component" value="Unassembled WGS sequence"/>
</dbReference>
<dbReference type="InterPro" id="IPR008775">
    <property type="entry name" value="Phytyl_CoA_dOase-like"/>
</dbReference>
<dbReference type="GO" id="GO:0048244">
    <property type="term" value="F:phytanoyl-CoA dioxygenase activity"/>
    <property type="evidence" value="ECO:0007669"/>
    <property type="project" value="UniProtKB-EC"/>
</dbReference>
<dbReference type="PANTHER" id="PTHR21308:SF1">
    <property type="entry name" value="PHYTANOYL-COA DIOXYGENASE, PEROXISOMAL"/>
    <property type="match status" value="1"/>
</dbReference>
<dbReference type="Gene3D" id="2.60.120.620">
    <property type="entry name" value="q2cbj1_9rhob like domain"/>
    <property type="match status" value="1"/>
</dbReference>
<dbReference type="EMBL" id="JALNTZ010000006">
    <property type="protein sequence ID" value="KAJ3649002.1"/>
    <property type="molecule type" value="Genomic_DNA"/>
</dbReference>
<comment type="similarity">
    <text evidence="1">Belongs to the PhyH family.</text>
</comment>
<dbReference type="GO" id="GO:0001561">
    <property type="term" value="P:fatty acid alpha-oxidation"/>
    <property type="evidence" value="ECO:0007669"/>
    <property type="project" value="InterPro"/>
</dbReference>
<evidence type="ECO:0000256" key="2">
    <source>
        <dbReference type="ARBA" id="ARBA00034809"/>
    </source>
</evidence>
<evidence type="ECO:0000313" key="6">
    <source>
        <dbReference type="EMBL" id="KAJ3649016.1"/>
    </source>
</evidence>
<dbReference type="PANTHER" id="PTHR21308">
    <property type="entry name" value="PHYTANOYL-COA ALPHA-HYDROXYLASE"/>
    <property type="match status" value="1"/>
</dbReference>
<name>A0AA38I778_9CUCU</name>
<evidence type="ECO:0000256" key="3">
    <source>
        <dbReference type="ARBA" id="ARBA00034921"/>
    </source>
</evidence>
<sequence length="305" mass="34197">MDRSVGNNHGFKYTVGGGVLSEEQRRFYEVNGYVVIKNNVSEALIDEVSNRLVEICDGKVKGDLMRIVKDPSLKQKGVQGINSVHKVQDFLYDDILFKYASDPAVTDVVTSIIGPNITGTHSMLLNKPPDADPGSSLHPVHQDLHAFPFRPADRIVASWTAMEKIDRSNGGLYVVPGSHNLELQLHDYFEDFKNTLYFGVKGFDHLPKAYLEMEKGDTVFFHPLILHGSGPNFTKRFRKAISCHYADSNCSFFDVKGTVQENVAAEIMDILSKFGYSGNFIGYWKMKSRLIKGPPGNFQNFDSHL</sequence>
<comment type="caution">
    <text evidence="5">The sequence shown here is derived from an EMBL/GenBank/DDBJ whole genome shotgun (WGS) entry which is preliminary data.</text>
</comment>
<dbReference type="SUPFAM" id="SSF51197">
    <property type="entry name" value="Clavaminate synthase-like"/>
    <property type="match status" value="1"/>
</dbReference>
<dbReference type="EMBL" id="JALNTZ010000006">
    <property type="protein sequence ID" value="KAJ3649016.1"/>
    <property type="molecule type" value="Genomic_DNA"/>
</dbReference>
<organism evidence="5 7">
    <name type="scientific">Zophobas morio</name>
    <dbReference type="NCBI Taxonomy" id="2755281"/>
    <lineage>
        <taxon>Eukaryota</taxon>
        <taxon>Metazoa</taxon>
        <taxon>Ecdysozoa</taxon>
        <taxon>Arthropoda</taxon>
        <taxon>Hexapoda</taxon>
        <taxon>Insecta</taxon>
        <taxon>Pterygota</taxon>
        <taxon>Neoptera</taxon>
        <taxon>Endopterygota</taxon>
        <taxon>Coleoptera</taxon>
        <taxon>Polyphaga</taxon>
        <taxon>Cucujiformia</taxon>
        <taxon>Tenebrionidae</taxon>
        <taxon>Zophobas</taxon>
    </lineage>
</organism>
<evidence type="ECO:0000313" key="7">
    <source>
        <dbReference type="Proteomes" id="UP001168821"/>
    </source>
</evidence>
<dbReference type="InterPro" id="IPR047128">
    <property type="entry name" value="PhyH"/>
</dbReference>
<keyword evidence="7" id="KW-1185">Reference proteome</keyword>
<gene>
    <name evidence="5" type="ORF">Zmor_020766</name>
    <name evidence="6" type="ORF">Zmor_020778</name>
</gene>
<evidence type="ECO:0000256" key="1">
    <source>
        <dbReference type="ARBA" id="ARBA00005830"/>
    </source>
</evidence>